<name>A0A975Y760_9NOST</name>
<protein>
    <submittedName>
        <fullName evidence="1">Uncharacterized protein</fullName>
    </submittedName>
</protein>
<keyword evidence="2" id="KW-1185">Reference proteome</keyword>
<evidence type="ECO:0000313" key="1">
    <source>
        <dbReference type="EMBL" id="QXE25977.1"/>
    </source>
</evidence>
<dbReference type="EMBL" id="CP021056">
    <property type="protein sequence ID" value="QXE25977.1"/>
    <property type="molecule type" value="Genomic_DNA"/>
</dbReference>
<sequence>MPDLHRAFPVTSDGCSTSEPHMWISYSNFSDRFH</sequence>
<gene>
    <name evidence="1" type="ORF">B6N60_04699</name>
</gene>
<dbReference type="KEGG" id="rsin:B6N60_04699"/>
<evidence type="ECO:0000313" key="2">
    <source>
        <dbReference type="Proteomes" id="UP000683511"/>
    </source>
</evidence>
<proteinExistence type="predicted"/>
<organism evidence="1 2">
    <name type="scientific">Richelia sinica FACHB-800</name>
    <dbReference type="NCBI Taxonomy" id="1357546"/>
    <lineage>
        <taxon>Bacteria</taxon>
        <taxon>Bacillati</taxon>
        <taxon>Cyanobacteriota</taxon>
        <taxon>Cyanophyceae</taxon>
        <taxon>Nostocales</taxon>
        <taxon>Nostocaceae</taxon>
        <taxon>Richelia</taxon>
    </lineage>
</organism>
<reference evidence="1" key="1">
    <citation type="submission" date="2017-04" db="EMBL/GenBank/DDBJ databases">
        <title>Genome deletions in a multicellular cyanobacterial endosymbiont for morphological adaptation in marine diatoms.</title>
        <authorList>
            <person name="Wang Y."/>
            <person name="Gao H."/>
            <person name="Li R."/>
            <person name="Xu X."/>
        </authorList>
    </citation>
    <scope>NUCLEOTIDE SEQUENCE</scope>
    <source>
        <strain evidence="1">FACHB 800</strain>
    </source>
</reference>
<dbReference type="AlphaFoldDB" id="A0A975Y760"/>
<dbReference type="Proteomes" id="UP000683511">
    <property type="component" value="Chromosome"/>
</dbReference>
<accession>A0A975Y760</accession>